<feature type="transmembrane region" description="Helical" evidence="2">
    <location>
        <begin position="20"/>
        <end position="41"/>
    </location>
</feature>
<dbReference type="OrthoDB" id="9776609at2"/>
<dbReference type="RefSeq" id="WP_067552931.1">
    <property type="nucleotide sequence ID" value="NZ_CP016895.1"/>
</dbReference>
<keyword evidence="2" id="KW-1133">Transmembrane helix</keyword>
<feature type="region of interest" description="Disordered" evidence="1">
    <location>
        <begin position="242"/>
        <end position="265"/>
    </location>
</feature>
<dbReference type="EMBL" id="CP016895">
    <property type="protein sequence ID" value="AOA57606.1"/>
    <property type="molecule type" value="Genomic_DNA"/>
</dbReference>
<keyword evidence="2" id="KW-0472">Membrane</keyword>
<evidence type="ECO:0000313" key="4">
    <source>
        <dbReference type="Proteomes" id="UP000093391"/>
    </source>
</evidence>
<name>A0A1B2LXE7_9GAMM</name>
<proteinExistence type="predicted"/>
<evidence type="ECO:0000256" key="2">
    <source>
        <dbReference type="SAM" id="Phobius"/>
    </source>
</evidence>
<feature type="transmembrane region" description="Helical" evidence="2">
    <location>
        <begin position="150"/>
        <end position="171"/>
    </location>
</feature>
<dbReference type="STRING" id="1789224.BFG52_04040"/>
<evidence type="ECO:0000256" key="1">
    <source>
        <dbReference type="SAM" id="MobiDB-lite"/>
    </source>
</evidence>
<reference evidence="3 4" key="1">
    <citation type="submission" date="2016-08" db="EMBL/GenBank/DDBJ databases">
        <authorList>
            <person name="Seilhamer J.J."/>
        </authorList>
    </citation>
    <scope>NUCLEOTIDE SEQUENCE [LARGE SCALE GENOMIC DNA]</scope>
    <source>
        <strain evidence="3 4">BRTC-1</strain>
    </source>
</reference>
<feature type="transmembrane region" description="Helical" evidence="2">
    <location>
        <begin position="368"/>
        <end position="390"/>
    </location>
</feature>
<feature type="transmembrane region" description="Helical" evidence="2">
    <location>
        <begin position="502"/>
        <end position="524"/>
    </location>
</feature>
<dbReference type="InterPro" id="IPR005625">
    <property type="entry name" value="PepSY-ass_TM"/>
</dbReference>
<organism evidence="3 4">
    <name type="scientific">Acinetobacter larvae</name>
    <dbReference type="NCBI Taxonomy" id="1789224"/>
    <lineage>
        <taxon>Bacteria</taxon>
        <taxon>Pseudomonadati</taxon>
        <taxon>Pseudomonadota</taxon>
        <taxon>Gammaproteobacteria</taxon>
        <taxon>Moraxellales</taxon>
        <taxon>Moraxellaceae</taxon>
        <taxon>Acinetobacter</taxon>
    </lineage>
</organism>
<evidence type="ECO:0008006" key="5">
    <source>
        <dbReference type="Google" id="ProtNLM"/>
    </source>
</evidence>
<accession>A0A1B2LXE7</accession>
<feature type="transmembrane region" description="Helical" evidence="2">
    <location>
        <begin position="411"/>
        <end position="430"/>
    </location>
</feature>
<gene>
    <name evidence="3" type="ORF">BFG52_04040</name>
</gene>
<evidence type="ECO:0000313" key="3">
    <source>
        <dbReference type="EMBL" id="AOA57606.1"/>
    </source>
</evidence>
<dbReference type="PANTHER" id="PTHR34219">
    <property type="entry name" value="IRON-REGULATED INNER MEMBRANE PROTEIN-RELATED"/>
    <property type="match status" value="1"/>
</dbReference>
<keyword evidence="2" id="KW-0812">Transmembrane</keyword>
<feature type="transmembrane region" description="Helical" evidence="2">
    <location>
        <begin position="200"/>
        <end position="227"/>
    </location>
</feature>
<dbReference type="Proteomes" id="UP000093391">
    <property type="component" value="Chromosome"/>
</dbReference>
<feature type="transmembrane region" description="Helical" evidence="2">
    <location>
        <begin position="472"/>
        <end position="496"/>
    </location>
</feature>
<dbReference type="AlphaFoldDB" id="A0A1B2LXE7"/>
<protein>
    <recommendedName>
        <fullName evidence="5">Peptidase</fullName>
    </recommendedName>
</protein>
<keyword evidence="4" id="KW-1185">Reference proteome</keyword>
<dbReference type="KEGG" id="ala:BFG52_04040"/>
<sequence>MRPDYKVEGPRQSMSWLHTWSSLLLGWLLYAVFVTGTLSFFQNEMTVWMKPEFHQSVAPASSQQQTAVALNYLQHHAADAASWSIQLPNSRQTTTDLSIRKAGEENNGRRGGERVILDSQTGEVLKARETRGGGFFYRFHFELYGMPVIWGRWIVGFATLLMLVAIISGVITHKKIFQDFFTFRPGKGQRSWLDAHNATAVLALPFHLMITFSGLLLLMFIFMPWGIKQAYPETMGFFQEMRGGNNNRTAQTREERPDRKAKRATPEAVAMADFMPMIQQVKAQWGDNPIRSIQVNAPNTAKASVEFRAQHANSVVMRNSTPTLQFNAVTGQLLAEQTTAQSVPVSLGIYNVFTALHEARGVDIVLRWILFLSGVLGSFMIATGLVLWCIKRAPQQFKQGYISKSYRFVEIANIGTIIGLPLAVTAYFYANRLLPIAIEMRTQWEIRCFLMTWLISFIYASFRNHRQAWLELLLITAIAYAFVPVLNILTGGAPLWRSMAQGQWMIASFDLMCLCFAVLFFWAFKQLKKHKSMFDPKNKAKAKTPVKSKAHTGETA</sequence>
<dbReference type="Pfam" id="PF03929">
    <property type="entry name" value="PepSY_TM"/>
    <property type="match status" value="1"/>
</dbReference>
<dbReference type="PANTHER" id="PTHR34219:SF4">
    <property type="entry name" value="PEPSY DOMAIN-CONTAINING PROTEIN"/>
    <property type="match status" value="1"/>
</dbReference>
<feature type="transmembrane region" description="Helical" evidence="2">
    <location>
        <begin position="442"/>
        <end position="460"/>
    </location>
</feature>